<evidence type="ECO:0000256" key="1">
    <source>
        <dbReference type="SAM" id="MobiDB-lite"/>
    </source>
</evidence>
<evidence type="ECO:0000313" key="4">
    <source>
        <dbReference type="Proteomes" id="UP001338125"/>
    </source>
</evidence>
<name>A0ABR0SQQ1_9HYPO</name>
<proteinExistence type="predicted"/>
<feature type="region of interest" description="Disordered" evidence="1">
    <location>
        <begin position="22"/>
        <end position="52"/>
    </location>
</feature>
<keyword evidence="4" id="KW-1185">Reference proteome</keyword>
<dbReference type="PROSITE" id="PS51257">
    <property type="entry name" value="PROKAR_LIPOPROTEIN"/>
    <property type="match status" value="1"/>
</dbReference>
<feature type="signal peptide" evidence="2">
    <location>
        <begin position="1"/>
        <end position="19"/>
    </location>
</feature>
<sequence>MRIQSLISMVLAFACIGSAAPTPGDTGNPVGNDPQPGNPIGNPVGHGRVTIV</sequence>
<feature type="chain" id="PRO_5047403149" evidence="2">
    <location>
        <begin position="20"/>
        <end position="52"/>
    </location>
</feature>
<evidence type="ECO:0000313" key="3">
    <source>
        <dbReference type="EMBL" id="KAK5994498.1"/>
    </source>
</evidence>
<gene>
    <name evidence="3" type="ORF">PT974_04975</name>
</gene>
<dbReference type="Proteomes" id="UP001338125">
    <property type="component" value="Unassembled WGS sequence"/>
</dbReference>
<reference evidence="3 4" key="1">
    <citation type="submission" date="2024-01" db="EMBL/GenBank/DDBJ databases">
        <title>Complete genome of Cladobotryum mycophilum ATHUM6906.</title>
        <authorList>
            <person name="Christinaki A.C."/>
            <person name="Myridakis A.I."/>
            <person name="Kouvelis V.N."/>
        </authorList>
    </citation>
    <scope>NUCLEOTIDE SEQUENCE [LARGE SCALE GENOMIC DNA]</scope>
    <source>
        <strain evidence="3 4">ATHUM6906</strain>
    </source>
</reference>
<evidence type="ECO:0000256" key="2">
    <source>
        <dbReference type="SAM" id="SignalP"/>
    </source>
</evidence>
<comment type="caution">
    <text evidence="3">The sequence shown here is derived from an EMBL/GenBank/DDBJ whole genome shotgun (WGS) entry which is preliminary data.</text>
</comment>
<organism evidence="3 4">
    <name type="scientific">Cladobotryum mycophilum</name>
    <dbReference type="NCBI Taxonomy" id="491253"/>
    <lineage>
        <taxon>Eukaryota</taxon>
        <taxon>Fungi</taxon>
        <taxon>Dikarya</taxon>
        <taxon>Ascomycota</taxon>
        <taxon>Pezizomycotina</taxon>
        <taxon>Sordariomycetes</taxon>
        <taxon>Hypocreomycetidae</taxon>
        <taxon>Hypocreales</taxon>
        <taxon>Hypocreaceae</taxon>
        <taxon>Cladobotryum</taxon>
    </lineage>
</organism>
<dbReference type="EMBL" id="JAVFKD010000010">
    <property type="protein sequence ID" value="KAK5994498.1"/>
    <property type="molecule type" value="Genomic_DNA"/>
</dbReference>
<keyword evidence="2" id="KW-0732">Signal</keyword>
<protein>
    <submittedName>
        <fullName evidence="3">Uncharacterized protein</fullName>
    </submittedName>
</protein>
<accession>A0ABR0SQQ1</accession>